<reference evidence="1" key="1">
    <citation type="submission" date="2022-11" db="EMBL/GenBank/DDBJ databases">
        <authorList>
            <person name="Hyden B.L."/>
            <person name="Feng K."/>
            <person name="Yates T."/>
            <person name="Jawdy S."/>
            <person name="Smart L.B."/>
            <person name="Muchero W."/>
        </authorList>
    </citation>
    <scope>NUCLEOTIDE SEQUENCE</scope>
    <source>
        <tissue evidence="1">Shoot tip</tissue>
    </source>
</reference>
<evidence type="ECO:0000313" key="2">
    <source>
        <dbReference type="Proteomes" id="UP001151529"/>
    </source>
</evidence>
<reference evidence="1" key="2">
    <citation type="journal article" date="2023" name="Int. J. Mol. Sci.">
        <title>De Novo Assembly and Annotation of 11 Diverse Shrub Willow (Salix) Genomes Reveals Novel Gene Organization in Sex-Linked Regions.</title>
        <authorList>
            <person name="Hyden B."/>
            <person name="Feng K."/>
            <person name="Yates T.B."/>
            <person name="Jawdy S."/>
            <person name="Cereghino C."/>
            <person name="Smart L.B."/>
            <person name="Muchero W."/>
        </authorList>
    </citation>
    <scope>NUCLEOTIDE SEQUENCE [LARGE SCALE GENOMIC DNA]</scope>
    <source>
        <tissue evidence="1">Shoot tip</tissue>
    </source>
</reference>
<protein>
    <submittedName>
        <fullName evidence="1">Uncharacterized protein</fullName>
    </submittedName>
</protein>
<gene>
    <name evidence="1" type="ORF">OIU85_015109</name>
</gene>
<dbReference type="EMBL" id="JAPFFL010000019">
    <property type="protein sequence ID" value="KAJ6671321.1"/>
    <property type="molecule type" value="Genomic_DNA"/>
</dbReference>
<proteinExistence type="predicted"/>
<accession>A0A9Q0NKG6</accession>
<comment type="caution">
    <text evidence="1">The sequence shown here is derived from an EMBL/GenBank/DDBJ whole genome shotgun (WGS) entry which is preliminary data.</text>
</comment>
<dbReference type="Proteomes" id="UP001151529">
    <property type="component" value="Chromosome 9"/>
</dbReference>
<organism evidence="1 2">
    <name type="scientific">Salix viminalis</name>
    <name type="common">Common osier</name>
    <name type="synonym">Basket willow</name>
    <dbReference type="NCBI Taxonomy" id="40686"/>
    <lineage>
        <taxon>Eukaryota</taxon>
        <taxon>Viridiplantae</taxon>
        <taxon>Streptophyta</taxon>
        <taxon>Embryophyta</taxon>
        <taxon>Tracheophyta</taxon>
        <taxon>Spermatophyta</taxon>
        <taxon>Magnoliopsida</taxon>
        <taxon>eudicotyledons</taxon>
        <taxon>Gunneridae</taxon>
        <taxon>Pentapetalae</taxon>
        <taxon>rosids</taxon>
        <taxon>fabids</taxon>
        <taxon>Malpighiales</taxon>
        <taxon>Salicaceae</taxon>
        <taxon>Saliceae</taxon>
        <taxon>Salix</taxon>
    </lineage>
</organism>
<evidence type="ECO:0000313" key="1">
    <source>
        <dbReference type="EMBL" id="KAJ6671321.1"/>
    </source>
</evidence>
<sequence>MDVKSNGYIFSVSFLDFGYKVEGTWMPDVEPHAHRQHFQILQSCRRHYFYGSVIRNYDIWKKNKLNSTDTVSPSQGLAQGVCEGGLV</sequence>
<dbReference type="AlphaFoldDB" id="A0A9Q0NKG6"/>
<keyword evidence="2" id="KW-1185">Reference proteome</keyword>
<name>A0A9Q0NKG6_SALVM</name>